<dbReference type="GO" id="GO:0003677">
    <property type="term" value="F:DNA binding"/>
    <property type="evidence" value="ECO:0007669"/>
    <property type="project" value="UniProtKB-KW"/>
</dbReference>
<dbReference type="SUPFAM" id="SSF46955">
    <property type="entry name" value="Putative DNA-binding domain"/>
    <property type="match status" value="1"/>
</dbReference>
<dbReference type="Proteomes" id="UP000315395">
    <property type="component" value="Chromosome"/>
</dbReference>
<feature type="domain" description="B12-binding" evidence="5">
    <location>
        <begin position="162"/>
        <end position="291"/>
    </location>
</feature>
<dbReference type="Pfam" id="PF13411">
    <property type="entry name" value="MerR_1"/>
    <property type="match status" value="1"/>
</dbReference>
<feature type="domain" description="HTH merR-type" evidence="4">
    <location>
        <begin position="1"/>
        <end position="59"/>
    </location>
</feature>
<dbReference type="OrthoDB" id="9800334at2"/>
<evidence type="ECO:0000256" key="1">
    <source>
        <dbReference type="ARBA" id="ARBA00023015"/>
    </source>
</evidence>
<dbReference type="Gene3D" id="1.10.1660.10">
    <property type="match status" value="1"/>
</dbReference>
<dbReference type="InterPro" id="IPR003759">
    <property type="entry name" value="Cbl-bd_cap"/>
</dbReference>
<dbReference type="Pfam" id="PF02607">
    <property type="entry name" value="B12-binding_2"/>
    <property type="match status" value="1"/>
</dbReference>
<dbReference type="EMBL" id="CP041616">
    <property type="protein sequence ID" value="QDO89995.1"/>
    <property type="molecule type" value="Genomic_DNA"/>
</dbReference>
<dbReference type="CDD" id="cd01104">
    <property type="entry name" value="HTH_MlrA-CarA"/>
    <property type="match status" value="1"/>
</dbReference>
<dbReference type="InterPro" id="IPR000551">
    <property type="entry name" value="MerR-type_HTH_dom"/>
</dbReference>
<accession>A0A516GEQ7</accession>
<organism evidence="6 7">
    <name type="scientific">Ornithinimicrobium ciconiae</name>
    <dbReference type="NCBI Taxonomy" id="2594265"/>
    <lineage>
        <taxon>Bacteria</taxon>
        <taxon>Bacillati</taxon>
        <taxon>Actinomycetota</taxon>
        <taxon>Actinomycetes</taxon>
        <taxon>Micrococcales</taxon>
        <taxon>Ornithinimicrobiaceae</taxon>
        <taxon>Ornithinimicrobium</taxon>
    </lineage>
</organism>
<evidence type="ECO:0000313" key="6">
    <source>
        <dbReference type="EMBL" id="QDO89995.1"/>
    </source>
</evidence>
<dbReference type="PANTHER" id="PTHR30204">
    <property type="entry name" value="REDOX-CYCLING DRUG-SENSING TRANSCRIPTIONAL ACTIVATOR SOXR"/>
    <property type="match status" value="1"/>
</dbReference>
<dbReference type="GO" id="GO:0003700">
    <property type="term" value="F:DNA-binding transcription factor activity"/>
    <property type="evidence" value="ECO:0007669"/>
    <property type="project" value="InterPro"/>
</dbReference>
<dbReference type="RefSeq" id="WP_143784712.1">
    <property type="nucleotide sequence ID" value="NZ_CP041616.1"/>
</dbReference>
<dbReference type="SMART" id="SM00422">
    <property type="entry name" value="HTH_MERR"/>
    <property type="match status" value="1"/>
</dbReference>
<dbReference type="KEGG" id="orz:FNH13_18090"/>
<dbReference type="GO" id="GO:0031419">
    <property type="term" value="F:cobalamin binding"/>
    <property type="evidence" value="ECO:0007669"/>
    <property type="project" value="InterPro"/>
</dbReference>
<dbReference type="GO" id="GO:0046872">
    <property type="term" value="F:metal ion binding"/>
    <property type="evidence" value="ECO:0007669"/>
    <property type="project" value="InterPro"/>
</dbReference>
<dbReference type="InterPro" id="IPR009061">
    <property type="entry name" value="DNA-bd_dom_put_sf"/>
</dbReference>
<keyword evidence="3" id="KW-0804">Transcription</keyword>
<dbReference type="InterPro" id="IPR036724">
    <property type="entry name" value="Cobalamin-bd_sf"/>
</dbReference>
<evidence type="ECO:0000256" key="3">
    <source>
        <dbReference type="ARBA" id="ARBA00023163"/>
    </source>
</evidence>
<dbReference type="Gene3D" id="1.10.1240.10">
    <property type="entry name" value="Methionine synthase domain"/>
    <property type="match status" value="1"/>
</dbReference>
<dbReference type="PANTHER" id="PTHR30204:SF67">
    <property type="entry name" value="HTH-TYPE TRANSCRIPTIONAL REGULATOR MLRA-RELATED"/>
    <property type="match status" value="1"/>
</dbReference>
<proteinExistence type="predicted"/>
<gene>
    <name evidence="6" type="ORF">FNH13_18090</name>
</gene>
<dbReference type="PROSITE" id="PS51332">
    <property type="entry name" value="B12_BINDING"/>
    <property type="match status" value="1"/>
</dbReference>
<reference evidence="6 7" key="1">
    <citation type="submission" date="2019-07" db="EMBL/GenBank/DDBJ databases">
        <title>complete genome sequencing of Ornithinimicrobium sp. H23M54.</title>
        <authorList>
            <person name="Bae J.-W."/>
            <person name="Lee S.-Y."/>
        </authorList>
    </citation>
    <scope>NUCLEOTIDE SEQUENCE [LARGE SCALE GENOMIC DNA]</scope>
    <source>
        <strain evidence="6 7">H23M54</strain>
    </source>
</reference>
<dbReference type="InterPro" id="IPR036594">
    <property type="entry name" value="Meth_synthase_dom"/>
</dbReference>
<evidence type="ECO:0000313" key="7">
    <source>
        <dbReference type="Proteomes" id="UP000315395"/>
    </source>
</evidence>
<evidence type="ECO:0000259" key="4">
    <source>
        <dbReference type="PROSITE" id="PS50937"/>
    </source>
</evidence>
<dbReference type="Gene3D" id="3.40.50.280">
    <property type="entry name" value="Cobalamin-binding domain"/>
    <property type="match status" value="1"/>
</dbReference>
<evidence type="ECO:0000259" key="5">
    <source>
        <dbReference type="PROSITE" id="PS51332"/>
    </source>
</evidence>
<dbReference type="AlphaFoldDB" id="A0A516GEQ7"/>
<sequence>MYTIKRAADLTGVPEATLRAWERRYGVISPQRTDGGYRVYDDADLDRVRQMRDLIAQGWAPRQAAERVAESGPVGGDAPELAEFIAAAAARDAGAIDGVLQRAEDAMTFEVFVQDWLMPAVVELGVAWSRGEVSVGGEHLAAHLVMRRLTRVFDAEGRHSAGQRVLVGLPPGAHHELGLFAFATLARRRGLDVIYGGADLPTADWVGLARTGVSGAVLSVPMAADVTAAQETVKALRAALPDLVVAVGGGYQDGVEAATHLGQPIITAVDRLVQALGHETNREAAQGGPGR</sequence>
<evidence type="ECO:0000256" key="2">
    <source>
        <dbReference type="ARBA" id="ARBA00023125"/>
    </source>
</evidence>
<dbReference type="PROSITE" id="PS50937">
    <property type="entry name" value="HTH_MERR_2"/>
    <property type="match status" value="1"/>
</dbReference>
<dbReference type="SUPFAM" id="SSF52242">
    <property type="entry name" value="Cobalamin (vitamin B12)-binding domain"/>
    <property type="match status" value="1"/>
</dbReference>
<protein>
    <submittedName>
        <fullName evidence="6">MerR family transcriptional regulator</fullName>
    </submittedName>
</protein>
<dbReference type="InterPro" id="IPR006158">
    <property type="entry name" value="Cobalamin-bd"/>
</dbReference>
<keyword evidence="7" id="KW-1185">Reference proteome</keyword>
<name>A0A516GEQ7_9MICO</name>
<dbReference type="InterPro" id="IPR047057">
    <property type="entry name" value="MerR_fam"/>
</dbReference>
<keyword evidence="1" id="KW-0805">Transcription regulation</keyword>
<keyword evidence="2" id="KW-0238">DNA-binding</keyword>